<dbReference type="eggNOG" id="KOG4065">
    <property type="taxonomic scope" value="Eukaryota"/>
</dbReference>
<dbReference type="Pfam" id="PF13499">
    <property type="entry name" value="EF-hand_7"/>
    <property type="match status" value="1"/>
</dbReference>
<dbReference type="AlphaFoldDB" id="C3XRX8"/>
<feature type="domain" description="EF-hand" evidence="6">
    <location>
        <begin position="182"/>
        <end position="215"/>
    </location>
</feature>
<keyword evidence="8" id="KW-1185">Reference proteome</keyword>
<evidence type="ECO:0000256" key="2">
    <source>
        <dbReference type="ARBA" id="ARBA00022737"/>
    </source>
</evidence>
<reference evidence="7" key="1">
    <citation type="journal article" date="2008" name="Nature">
        <title>The amphioxus genome and the evolution of the chordate karyotype.</title>
        <authorList>
            <consortium name="US DOE Joint Genome Institute (JGI-PGF)"/>
            <person name="Putnam N.H."/>
            <person name="Butts T."/>
            <person name="Ferrier D.E.K."/>
            <person name="Furlong R.F."/>
            <person name="Hellsten U."/>
            <person name="Kawashima T."/>
            <person name="Robinson-Rechavi M."/>
            <person name="Shoguchi E."/>
            <person name="Terry A."/>
            <person name="Yu J.-K."/>
            <person name="Benito-Gutierrez E.L."/>
            <person name="Dubchak I."/>
            <person name="Garcia-Fernandez J."/>
            <person name="Gibson-Brown J.J."/>
            <person name="Grigoriev I.V."/>
            <person name="Horton A.C."/>
            <person name="de Jong P.J."/>
            <person name="Jurka J."/>
            <person name="Kapitonov V.V."/>
            <person name="Kohara Y."/>
            <person name="Kuroki Y."/>
            <person name="Lindquist E."/>
            <person name="Lucas S."/>
            <person name="Osoegawa K."/>
            <person name="Pennacchio L.A."/>
            <person name="Salamov A.A."/>
            <person name="Satou Y."/>
            <person name="Sauka-Spengler T."/>
            <person name="Schmutz J."/>
            <person name="Shin-I T."/>
            <person name="Toyoda A."/>
            <person name="Bronner-Fraser M."/>
            <person name="Fujiyama A."/>
            <person name="Holland L.Z."/>
            <person name="Holland P.W.H."/>
            <person name="Satoh N."/>
            <person name="Rokhsar D.S."/>
        </authorList>
    </citation>
    <scope>NUCLEOTIDE SEQUENCE [LARGE SCALE GENOMIC DNA]</scope>
    <source>
        <strain evidence="7">S238N-H82</strain>
        <tissue evidence="7">Testes</tissue>
    </source>
</reference>
<evidence type="ECO:0000313" key="7">
    <source>
        <dbReference type="EMBL" id="EEN69446.1"/>
    </source>
</evidence>
<reference evidence="8" key="2">
    <citation type="journal article" date="2020" name="Nat. Ecol. Evol.">
        <title>Deeply conserved synteny resolves early events in vertebrate evolution.</title>
        <authorList>
            <person name="Simakov O."/>
            <person name="Marletaz F."/>
            <person name="Yue J.X."/>
            <person name="O'Connell B."/>
            <person name="Jenkins J."/>
            <person name="Brandt A."/>
            <person name="Calef R."/>
            <person name="Tung C.H."/>
            <person name="Huang T.K."/>
            <person name="Schmutz J."/>
            <person name="Satoh N."/>
            <person name="Yu J.K."/>
            <person name="Putnam N.H."/>
            <person name="Green R.E."/>
            <person name="Rokhsar D.S."/>
        </authorList>
    </citation>
    <scope>NUCLEOTIDE SEQUENCE [LARGE SCALE GENOMIC DNA]</scope>
    <source>
        <strain evidence="8">S238N-H82</strain>
    </source>
</reference>
<dbReference type="PROSITE" id="PS00018">
    <property type="entry name" value="EF_HAND_1"/>
    <property type="match status" value="2"/>
</dbReference>
<dbReference type="Gene3D" id="1.10.238.10">
    <property type="entry name" value="EF-hand"/>
    <property type="match status" value="1"/>
</dbReference>
<dbReference type="GeneID" id="118415270"/>
<keyword evidence="3" id="KW-0106">Calcium</keyword>
<dbReference type="InterPro" id="IPR052110">
    <property type="entry name" value="MCFD2-like"/>
</dbReference>
<dbReference type="OrthoDB" id="289247at2759"/>
<dbReference type="GO" id="GO:0005509">
    <property type="term" value="F:calcium ion binding"/>
    <property type="evidence" value="ECO:0007669"/>
    <property type="project" value="InterPro"/>
</dbReference>
<protein>
    <submittedName>
        <fullName evidence="9">Cell growth regulator with EF hand domain protein 1-like</fullName>
    </submittedName>
</protein>
<evidence type="ECO:0000259" key="6">
    <source>
        <dbReference type="PROSITE" id="PS50222"/>
    </source>
</evidence>
<dbReference type="InterPro" id="IPR011992">
    <property type="entry name" value="EF-hand-dom_pair"/>
</dbReference>
<dbReference type="PANTHER" id="PTHR23104">
    <property type="entry name" value="MULTIPLE COAGULATION FACTOR DEFICIENCY PROTEIN 2 NEURAL STEM CELL DERIVED NEURONAL SURVIVAL PROTEIN"/>
    <property type="match status" value="1"/>
</dbReference>
<dbReference type="RefSeq" id="XP_035675625.1">
    <property type="nucleotide sequence ID" value="XM_035819732.1"/>
</dbReference>
<feature type="chain" id="PRO_5044729085" evidence="5">
    <location>
        <begin position="24"/>
        <end position="215"/>
    </location>
</feature>
<sequence length="215" mass="23641">MQCGLVFATVAICTLFTLPACQGQGQPVDPVQMQQQQLQPDVPHPPGAQAAAHAQPGHAGQPAAQAAHGQAAAPAQPGAHPAFHQGSLADTATEHEPREAPNPLRNRDHVQDIEHMKEHLDPLVGKSMAEMSEEELQFHYFTQHDYDKNNRLDGIELVAAMTHFHDEDHSKSHDNIQLTEEEITATIDQILRDDDKNRDGFIDYAEFKASQSNVS</sequence>
<dbReference type="InterPro" id="IPR018247">
    <property type="entry name" value="EF_Hand_1_Ca_BS"/>
</dbReference>
<evidence type="ECO:0000256" key="4">
    <source>
        <dbReference type="SAM" id="MobiDB-lite"/>
    </source>
</evidence>
<reference evidence="9" key="3">
    <citation type="submission" date="2025-04" db="UniProtKB">
        <authorList>
            <consortium name="RefSeq"/>
        </authorList>
    </citation>
    <scope>IDENTIFICATION</scope>
    <source>
        <strain evidence="9">S238N-H82</strain>
        <tissue evidence="9">Testes</tissue>
    </source>
</reference>
<evidence type="ECO:0000256" key="1">
    <source>
        <dbReference type="ARBA" id="ARBA00022729"/>
    </source>
</evidence>
<dbReference type="EMBL" id="GG666456">
    <property type="protein sequence ID" value="EEN69446.1"/>
    <property type="molecule type" value="Genomic_DNA"/>
</dbReference>
<dbReference type="InParanoid" id="C3XRX8"/>
<evidence type="ECO:0000313" key="9">
    <source>
        <dbReference type="RefSeq" id="XP_035675625.1"/>
    </source>
</evidence>
<evidence type="ECO:0000256" key="5">
    <source>
        <dbReference type="SAM" id="SignalP"/>
    </source>
</evidence>
<gene>
    <name evidence="9" type="primary">LOC118415270</name>
    <name evidence="7" type="ORF">BRAFLDRAFT_123910</name>
</gene>
<dbReference type="SUPFAM" id="SSF47473">
    <property type="entry name" value="EF-hand"/>
    <property type="match status" value="1"/>
</dbReference>
<feature type="region of interest" description="Disordered" evidence="4">
    <location>
        <begin position="25"/>
        <end position="85"/>
    </location>
</feature>
<name>C3XRX8_BRAFL</name>
<keyword evidence="1 5" id="KW-0732">Signal</keyword>
<feature type="signal peptide" evidence="5">
    <location>
        <begin position="1"/>
        <end position="23"/>
    </location>
</feature>
<evidence type="ECO:0000313" key="8">
    <source>
        <dbReference type="Proteomes" id="UP000001554"/>
    </source>
</evidence>
<dbReference type="Proteomes" id="UP000001554">
    <property type="component" value="Chromosome 1"/>
</dbReference>
<organism>
    <name type="scientific">Branchiostoma floridae</name>
    <name type="common">Florida lancelet</name>
    <name type="synonym">Amphioxus</name>
    <dbReference type="NCBI Taxonomy" id="7739"/>
    <lineage>
        <taxon>Eukaryota</taxon>
        <taxon>Metazoa</taxon>
        <taxon>Chordata</taxon>
        <taxon>Cephalochordata</taxon>
        <taxon>Leptocardii</taxon>
        <taxon>Amphioxiformes</taxon>
        <taxon>Branchiostomatidae</taxon>
        <taxon>Branchiostoma</taxon>
    </lineage>
</organism>
<dbReference type="STRING" id="7739.C3XRX8"/>
<accession>C3XRX8</accession>
<dbReference type="PANTHER" id="PTHR23104:SF17">
    <property type="entry name" value="EF-HAND DOMAIN-CONTAINING PROTEIN"/>
    <property type="match status" value="1"/>
</dbReference>
<dbReference type="KEGG" id="bfo:118415270"/>
<dbReference type="InterPro" id="IPR002048">
    <property type="entry name" value="EF_hand_dom"/>
</dbReference>
<dbReference type="PROSITE" id="PS50222">
    <property type="entry name" value="EF_HAND_2"/>
    <property type="match status" value="1"/>
</dbReference>
<keyword evidence="2" id="KW-0677">Repeat</keyword>
<proteinExistence type="predicted"/>
<evidence type="ECO:0000256" key="3">
    <source>
        <dbReference type="ARBA" id="ARBA00022837"/>
    </source>
</evidence>
<feature type="compositionally biased region" description="Low complexity" evidence="4">
    <location>
        <begin position="25"/>
        <end position="82"/>
    </location>
</feature>